<comment type="caution">
    <text evidence="2">The sequence shown here is derived from an EMBL/GenBank/DDBJ whole genome shotgun (WGS) entry which is preliminary data.</text>
</comment>
<organism evidence="2 3">
    <name type="scientific">Quillaja saponaria</name>
    <name type="common">Soap bark tree</name>
    <dbReference type="NCBI Taxonomy" id="32244"/>
    <lineage>
        <taxon>Eukaryota</taxon>
        <taxon>Viridiplantae</taxon>
        <taxon>Streptophyta</taxon>
        <taxon>Embryophyta</taxon>
        <taxon>Tracheophyta</taxon>
        <taxon>Spermatophyta</taxon>
        <taxon>Magnoliopsida</taxon>
        <taxon>eudicotyledons</taxon>
        <taxon>Gunneridae</taxon>
        <taxon>Pentapetalae</taxon>
        <taxon>rosids</taxon>
        <taxon>fabids</taxon>
        <taxon>Fabales</taxon>
        <taxon>Quillajaceae</taxon>
        <taxon>Quillaja</taxon>
    </lineage>
</organism>
<feature type="compositionally biased region" description="Acidic residues" evidence="1">
    <location>
        <begin position="74"/>
        <end position="83"/>
    </location>
</feature>
<reference evidence="2" key="1">
    <citation type="journal article" date="2023" name="Science">
        <title>Elucidation of the pathway for biosynthesis of saponin adjuvants from the soapbark tree.</title>
        <authorList>
            <person name="Reed J."/>
            <person name="Orme A."/>
            <person name="El-Demerdash A."/>
            <person name="Owen C."/>
            <person name="Martin L.B.B."/>
            <person name="Misra R.C."/>
            <person name="Kikuchi S."/>
            <person name="Rejzek M."/>
            <person name="Martin A.C."/>
            <person name="Harkess A."/>
            <person name="Leebens-Mack J."/>
            <person name="Louveau T."/>
            <person name="Stephenson M.J."/>
            <person name="Osbourn A."/>
        </authorList>
    </citation>
    <scope>NUCLEOTIDE SEQUENCE</scope>
    <source>
        <strain evidence="2">S10</strain>
    </source>
</reference>
<feature type="compositionally biased region" description="Basic and acidic residues" evidence="1">
    <location>
        <begin position="36"/>
        <end position="51"/>
    </location>
</feature>
<feature type="region of interest" description="Disordered" evidence="1">
    <location>
        <begin position="334"/>
        <end position="355"/>
    </location>
</feature>
<name>A0AAD7PQX1_QUISA</name>
<proteinExistence type="predicted"/>
<dbReference type="Proteomes" id="UP001163823">
    <property type="component" value="Chromosome 6"/>
</dbReference>
<dbReference type="AlphaFoldDB" id="A0AAD7PQX1"/>
<dbReference type="PANTHER" id="PTHR47852:SF2">
    <property type="entry name" value="WW DOMAIN-CONTAINING PROTEIN"/>
    <property type="match status" value="1"/>
</dbReference>
<evidence type="ECO:0000313" key="2">
    <source>
        <dbReference type="EMBL" id="KAJ7963570.1"/>
    </source>
</evidence>
<gene>
    <name evidence="2" type="ORF">O6P43_013509</name>
</gene>
<protein>
    <submittedName>
        <fullName evidence="2">WW domain-containing protein, putative isoform 4</fullName>
    </submittedName>
</protein>
<feature type="region of interest" description="Disordered" evidence="1">
    <location>
        <begin position="26"/>
        <end position="98"/>
    </location>
</feature>
<accession>A0AAD7PQX1</accession>
<dbReference type="KEGG" id="qsa:O6P43_013509"/>
<evidence type="ECO:0000256" key="1">
    <source>
        <dbReference type="SAM" id="MobiDB-lite"/>
    </source>
</evidence>
<dbReference type="PANTHER" id="PTHR47852">
    <property type="entry name" value="OS06G0298400 PROTEIN"/>
    <property type="match status" value="1"/>
</dbReference>
<sequence length="385" mass="42301">MGKRKERRLAAKSNAGRRVKLDLFAEPSGELGGSTVHDDVGEDMDSRHRDGLPNSPSSSGQQPKDSLLLLGQYSDDELDEESSEGLNHAKLESPLQDEEAKCLVDEECKDIDNEVNVDEDPVSQTGEQKGSEQNFVSLVEEGCDNKESYSPSVCGLSDVQGNGDVSLGWKMLNSPVTMTTVSVDKESMENTAVDVNNPDIAPAVHGSLSANTIDSSLGTVISHGEVYGHQSQVDGWDQQYINRHLEGNQSEIDFPSHLVKRSECLLERLKSLDWSKEHVQVQDLLSRYILEVEIRLSDFKSLAFHGSSLLPFWLHSEMQIKRLESLIDDGLDKGDARHDPSCSGNDGPLKSMKRESKADENGLCTEISHDSPYVDISGLGCKGFL</sequence>
<evidence type="ECO:0000313" key="3">
    <source>
        <dbReference type="Proteomes" id="UP001163823"/>
    </source>
</evidence>
<feature type="compositionally biased region" description="Polar residues" evidence="1">
    <location>
        <begin position="54"/>
        <end position="64"/>
    </location>
</feature>
<keyword evidence="3" id="KW-1185">Reference proteome</keyword>
<dbReference type="EMBL" id="JARAOO010000006">
    <property type="protein sequence ID" value="KAJ7963570.1"/>
    <property type="molecule type" value="Genomic_DNA"/>
</dbReference>